<dbReference type="Proteomes" id="UP000092584">
    <property type="component" value="Unassembled WGS sequence"/>
</dbReference>
<accession>A0A1B8U161</accession>
<dbReference type="KEGG" id="pob:LPB03_00745"/>
<gene>
    <name evidence="3" type="ORF">LPB3_04365</name>
</gene>
<protein>
    <recommendedName>
        <fullName evidence="2">Secretion system C-terminal sorting domain-containing protein</fullName>
    </recommendedName>
</protein>
<dbReference type="EMBL" id="LSFM01000018">
    <property type="protein sequence ID" value="OBY65600.1"/>
    <property type="molecule type" value="Genomic_DNA"/>
</dbReference>
<proteinExistence type="predicted"/>
<dbReference type="NCBIfam" id="TIGR04183">
    <property type="entry name" value="Por_Secre_tail"/>
    <property type="match status" value="1"/>
</dbReference>
<dbReference type="Pfam" id="PF18962">
    <property type="entry name" value="Por_Secre_tail"/>
    <property type="match status" value="1"/>
</dbReference>
<dbReference type="AlphaFoldDB" id="A0A1B8U161"/>
<keyword evidence="4" id="KW-1185">Reference proteome</keyword>
<reference evidence="4" key="1">
    <citation type="submission" date="2016-02" db="EMBL/GenBank/DDBJ databases">
        <authorList>
            <person name="Shin S.-K."/>
            <person name="Yi H."/>
            <person name="Kim E."/>
        </authorList>
    </citation>
    <scope>NUCLEOTIDE SEQUENCE [LARGE SCALE GENOMIC DNA]</scope>
    <source>
        <strain evidence="4">LPB0003</strain>
    </source>
</reference>
<keyword evidence="1" id="KW-0732">Signal</keyword>
<organism evidence="3 4">
    <name type="scientific">Polaribacter vadi</name>
    <dbReference type="NCBI Taxonomy" id="1774273"/>
    <lineage>
        <taxon>Bacteria</taxon>
        <taxon>Pseudomonadati</taxon>
        <taxon>Bacteroidota</taxon>
        <taxon>Flavobacteriia</taxon>
        <taxon>Flavobacteriales</taxon>
        <taxon>Flavobacteriaceae</taxon>
    </lineage>
</organism>
<dbReference type="STRING" id="1774273.LPB03_00745"/>
<feature type="domain" description="Secretion system C-terminal sorting" evidence="2">
    <location>
        <begin position="98"/>
        <end position="169"/>
    </location>
</feature>
<comment type="caution">
    <text evidence="3">The sequence shown here is derived from an EMBL/GenBank/DDBJ whole genome shotgun (WGS) entry which is preliminary data.</text>
</comment>
<evidence type="ECO:0000313" key="3">
    <source>
        <dbReference type="EMBL" id="OBY65600.1"/>
    </source>
</evidence>
<evidence type="ECO:0000256" key="1">
    <source>
        <dbReference type="ARBA" id="ARBA00022729"/>
    </source>
</evidence>
<evidence type="ECO:0000313" key="4">
    <source>
        <dbReference type="Proteomes" id="UP000092584"/>
    </source>
</evidence>
<name>A0A1B8U161_9FLAO</name>
<sequence>MKKLLLIYIFVYQCFAFSQQTTKKYSVLKSTITSVGSATIYATNNNYSVQQSIGQSGIIGTKKTEKVSVQQGFLTSTLFFKVDNSSENTFKETLDFVISPNPFIDYIKIGFAKKTTYDVYIRIFDVNGKVFNSEKHQPTDQIIIPMNRFSIGSYLIQIKSGENSSTKKILKVQ</sequence>
<dbReference type="RefSeq" id="WP_065318378.1">
    <property type="nucleotide sequence ID" value="NZ_CP017477.1"/>
</dbReference>
<evidence type="ECO:0000259" key="2">
    <source>
        <dbReference type="Pfam" id="PF18962"/>
    </source>
</evidence>
<dbReference type="InterPro" id="IPR026444">
    <property type="entry name" value="Secre_tail"/>
</dbReference>